<evidence type="ECO:0000256" key="1">
    <source>
        <dbReference type="SAM" id="MobiDB-lite"/>
    </source>
</evidence>
<name>A0ABW8EFU5_STRT5</name>
<accession>A0ABW8EFU5</accession>
<organism evidence="2 3">
    <name type="scientific">Streptomyces toxytricini</name>
    <name type="common">Actinomyces toxytricini</name>
    <dbReference type="NCBI Taxonomy" id="67369"/>
    <lineage>
        <taxon>Bacteria</taxon>
        <taxon>Bacillati</taxon>
        <taxon>Actinomycetota</taxon>
        <taxon>Actinomycetes</taxon>
        <taxon>Kitasatosporales</taxon>
        <taxon>Streptomycetaceae</taxon>
        <taxon>Streptomyces</taxon>
    </lineage>
</organism>
<proteinExistence type="predicted"/>
<reference evidence="2 3" key="1">
    <citation type="submission" date="2024-10" db="EMBL/GenBank/DDBJ databases">
        <title>The Natural Products Discovery Center: Release of the First 8490 Sequenced Strains for Exploring Actinobacteria Biosynthetic Diversity.</title>
        <authorList>
            <person name="Kalkreuter E."/>
            <person name="Kautsar S.A."/>
            <person name="Yang D."/>
            <person name="Bader C.D."/>
            <person name="Teijaro C.N."/>
            <person name="Fluegel L."/>
            <person name="Davis C.M."/>
            <person name="Simpson J.R."/>
            <person name="Lauterbach L."/>
            <person name="Steele A.D."/>
            <person name="Gui C."/>
            <person name="Meng S."/>
            <person name="Li G."/>
            <person name="Viehrig K."/>
            <person name="Ye F."/>
            <person name="Su P."/>
            <person name="Kiefer A.F."/>
            <person name="Nichols A."/>
            <person name="Cepeda A.J."/>
            <person name="Yan W."/>
            <person name="Fan B."/>
            <person name="Jiang Y."/>
            <person name="Adhikari A."/>
            <person name="Zheng C.-J."/>
            <person name="Schuster L."/>
            <person name="Cowan T.M."/>
            <person name="Smanski M.J."/>
            <person name="Chevrette M.G."/>
            <person name="De Carvalho L.P.S."/>
            <person name="Shen B."/>
        </authorList>
    </citation>
    <scope>NUCLEOTIDE SEQUENCE [LARGE SCALE GENOMIC DNA]</scope>
    <source>
        <strain evidence="2 3">NPDC087220</strain>
    </source>
</reference>
<sequence length="61" mass="7058">MAKPEPPRSRREEHAKRGPAPWRDFAQVLDDMVDLMEGRFTARQARGERDSRTRPASLAPR</sequence>
<feature type="compositionally biased region" description="Basic and acidic residues" evidence="1">
    <location>
        <begin position="1"/>
        <end position="16"/>
    </location>
</feature>
<feature type="region of interest" description="Disordered" evidence="1">
    <location>
        <begin position="40"/>
        <end position="61"/>
    </location>
</feature>
<feature type="region of interest" description="Disordered" evidence="1">
    <location>
        <begin position="1"/>
        <end position="23"/>
    </location>
</feature>
<evidence type="ECO:0000313" key="3">
    <source>
        <dbReference type="Proteomes" id="UP001617351"/>
    </source>
</evidence>
<gene>
    <name evidence="2" type="ORF">ACIO7M_13515</name>
</gene>
<dbReference type="RefSeq" id="WP_402380460.1">
    <property type="nucleotide sequence ID" value="NZ_JBIUYY010000005.1"/>
</dbReference>
<keyword evidence="3" id="KW-1185">Reference proteome</keyword>
<comment type="caution">
    <text evidence="2">The sequence shown here is derived from an EMBL/GenBank/DDBJ whole genome shotgun (WGS) entry which is preliminary data.</text>
</comment>
<dbReference type="Proteomes" id="UP001617351">
    <property type="component" value="Unassembled WGS sequence"/>
</dbReference>
<protein>
    <submittedName>
        <fullName evidence="2">Uncharacterized protein</fullName>
    </submittedName>
</protein>
<dbReference type="EMBL" id="JBIUYY010000005">
    <property type="protein sequence ID" value="MFJ2822119.1"/>
    <property type="molecule type" value="Genomic_DNA"/>
</dbReference>
<evidence type="ECO:0000313" key="2">
    <source>
        <dbReference type="EMBL" id="MFJ2822119.1"/>
    </source>
</evidence>